<reference evidence="4 5" key="1">
    <citation type="submission" date="2020-11" db="EMBL/GenBank/DDBJ databases">
        <title>Corynebacterium sp. ZJ-599.</title>
        <authorList>
            <person name="Zhou J."/>
        </authorList>
    </citation>
    <scope>NUCLEOTIDE SEQUENCE [LARGE SCALE GENOMIC DNA]</scope>
    <source>
        <strain evidence="4 5">ZJ-599</strain>
    </source>
</reference>
<organism evidence="4 5">
    <name type="scientific">Corynebacterium lizhenjunii</name>
    <dbReference type="NCBI Taxonomy" id="2709394"/>
    <lineage>
        <taxon>Bacteria</taxon>
        <taxon>Bacillati</taxon>
        <taxon>Actinomycetota</taxon>
        <taxon>Actinomycetes</taxon>
        <taxon>Mycobacteriales</taxon>
        <taxon>Corynebacteriaceae</taxon>
        <taxon>Corynebacterium</taxon>
    </lineage>
</organism>
<dbReference type="GO" id="GO:0016020">
    <property type="term" value="C:membrane"/>
    <property type="evidence" value="ECO:0007669"/>
    <property type="project" value="InterPro"/>
</dbReference>
<feature type="transmembrane region" description="Helical" evidence="2">
    <location>
        <begin position="79"/>
        <end position="99"/>
    </location>
</feature>
<evidence type="ECO:0000256" key="2">
    <source>
        <dbReference type="SAM" id="Phobius"/>
    </source>
</evidence>
<feature type="transmembrane region" description="Helical" evidence="2">
    <location>
        <begin position="224"/>
        <end position="241"/>
    </location>
</feature>
<dbReference type="EMBL" id="CP064954">
    <property type="protein sequence ID" value="QPK80363.1"/>
    <property type="molecule type" value="Genomic_DNA"/>
</dbReference>
<feature type="domain" description="EamA" evidence="3">
    <location>
        <begin position="130"/>
        <end position="265"/>
    </location>
</feature>
<keyword evidence="2" id="KW-1133">Transmembrane helix</keyword>
<dbReference type="Pfam" id="PF00892">
    <property type="entry name" value="EamA"/>
    <property type="match status" value="1"/>
</dbReference>
<name>A0A7T0KGG2_9CORY</name>
<evidence type="ECO:0000259" key="3">
    <source>
        <dbReference type="Pfam" id="PF00892"/>
    </source>
</evidence>
<proteinExistence type="inferred from homology"/>
<evidence type="ECO:0000313" key="4">
    <source>
        <dbReference type="EMBL" id="QPK80363.1"/>
    </source>
</evidence>
<feature type="transmembrane region" description="Helical" evidence="2">
    <location>
        <begin position="195"/>
        <end position="212"/>
    </location>
</feature>
<accession>A0A7T0KGG2</accession>
<evidence type="ECO:0000256" key="1">
    <source>
        <dbReference type="ARBA" id="ARBA00007362"/>
    </source>
</evidence>
<protein>
    <submittedName>
        <fullName evidence="4">EamA family transporter</fullName>
    </submittedName>
</protein>
<comment type="similarity">
    <text evidence="1">Belongs to the EamA transporter family.</text>
</comment>
<feature type="transmembrane region" description="Helical" evidence="2">
    <location>
        <begin position="131"/>
        <end position="153"/>
    </location>
</feature>
<dbReference type="Proteomes" id="UP000594681">
    <property type="component" value="Chromosome"/>
</dbReference>
<keyword evidence="2" id="KW-0472">Membrane</keyword>
<dbReference type="SUPFAM" id="SSF103481">
    <property type="entry name" value="Multidrug resistance efflux transporter EmrE"/>
    <property type="match status" value="2"/>
</dbReference>
<feature type="transmembrane region" description="Helical" evidence="2">
    <location>
        <begin position="25"/>
        <end position="43"/>
    </location>
</feature>
<feature type="transmembrane region" description="Helical" evidence="2">
    <location>
        <begin position="106"/>
        <end position="125"/>
    </location>
</feature>
<evidence type="ECO:0000313" key="5">
    <source>
        <dbReference type="Proteomes" id="UP000594681"/>
    </source>
</evidence>
<feature type="transmembrane region" description="Helical" evidence="2">
    <location>
        <begin position="247"/>
        <end position="265"/>
    </location>
</feature>
<dbReference type="InterPro" id="IPR037185">
    <property type="entry name" value="EmrE-like"/>
</dbReference>
<keyword evidence="5" id="KW-1185">Reference proteome</keyword>
<sequence>MVFSGLSLYAGAAVAVGLFEQFPPLVVAWFRVSAAGVLLALIARPRLRHFRGRAGAQAAVYGLATMGMNMAFYQAINSVALGTAVAVEFLGPVLVAAWGSRYLRDWLALALAAAGVVVISGATWHDSSDGIGWALLAGGLWAVYIMAGSRVAIAQDGASPRTTMAVGFIYAGLAGLPCVAFAWPQEVGMGPGHLIALAVALGLLSAAIPYSLDQVVLRMAGPSYFAVVQAVLPLVAALVGAVALRQWLSGGEVVGIVLVIAALALRKP</sequence>
<feature type="transmembrane region" description="Helical" evidence="2">
    <location>
        <begin position="55"/>
        <end position="73"/>
    </location>
</feature>
<feature type="transmembrane region" description="Helical" evidence="2">
    <location>
        <begin position="165"/>
        <end position="183"/>
    </location>
</feature>
<keyword evidence="2" id="KW-0812">Transmembrane</keyword>
<dbReference type="KEGG" id="cliz:G7Y31_07950"/>
<dbReference type="AlphaFoldDB" id="A0A7T0KGG2"/>
<dbReference type="InterPro" id="IPR000620">
    <property type="entry name" value="EamA_dom"/>
</dbReference>
<gene>
    <name evidence="4" type="ORF">G7Y31_07950</name>
</gene>